<dbReference type="GO" id="GO:0016787">
    <property type="term" value="F:hydrolase activity"/>
    <property type="evidence" value="ECO:0007669"/>
    <property type="project" value="UniProtKB-KW"/>
</dbReference>
<evidence type="ECO:0000259" key="4">
    <source>
        <dbReference type="Pfam" id="PF06737"/>
    </source>
</evidence>
<reference evidence="5" key="1">
    <citation type="journal article" date="2014" name="Int. J. Syst. Evol. Microbiol.">
        <title>Complete genome sequence of Corynebacterium casei LMG S-19264T (=DSM 44701T), isolated from a smear-ripened cheese.</title>
        <authorList>
            <consortium name="US DOE Joint Genome Institute (JGI-PGF)"/>
            <person name="Walter F."/>
            <person name="Albersmeier A."/>
            <person name="Kalinowski J."/>
            <person name="Ruckert C."/>
        </authorList>
    </citation>
    <scope>NUCLEOTIDE SEQUENCE</scope>
    <source>
        <strain evidence="5">JCM 4637</strain>
    </source>
</reference>
<sequence length="120" mass="11650">MFSSLIRTTVARRITGSVVAAGAAATMILTGSGSASAASGANWAAVAACESGGNWATNTGNGYFGGLQFTQQTWAAYGGTAYASSAHQATQAQQIAVAEKVLAGQGAGAWGSCGAKGGLA</sequence>
<evidence type="ECO:0000256" key="1">
    <source>
        <dbReference type="ARBA" id="ARBA00010830"/>
    </source>
</evidence>
<name>A0A919CEI1_9ACTN</name>
<accession>A0A919CEI1</accession>
<feature type="chain" id="PRO_5036965315" description="Resuscitation-promoting factor core lysozyme-like domain-containing protein" evidence="3">
    <location>
        <begin position="38"/>
        <end position="120"/>
    </location>
</feature>
<keyword evidence="2" id="KW-0378">Hydrolase</keyword>
<evidence type="ECO:0000313" key="6">
    <source>
        <dbReference type="Proteomes" id="UP000638353"/>
    </source>
</evidence>
<proteinExistence type="inferred from homology"/>
<gene>
    <name evidence="5" type="ORF">GCM10010334_75640</name>
</gene>
<dbReference type="AlphaFoldDB" id="A0A919CEI1"/>
<dbReference type="InterPro" id="IPR010618">
    <property type="entry name" value="RPF"/>
</dbReference>
<dbReference type="InterPro" id="IPR023346">
    <property type="entry name" value="Lysozyme-like_dom_sf"/>
</dbReference>
<keyword evidence="3" id="KW-0732">Signal</keyword>
<reference evidence="5" key="2">
    <citation type="submission" date="2020-09" db="EMBL/GenBank/DDBJ databases">
        <authorList>
            <person name="Sun Q."/>
            <person name="Ohkuma M."/>
        </authorList>
    </citation>
    <scope>NUCLEOTIDE SEQUENCE</scope>
    <source>
        <strain evidence="5">JCM 4637</strain>
    </source>
</reference>
<dbReference type="CDD" id="cd13925">
    <property type="entry name" value="RPF"/>
    <property type="match status" value="1"/>
</dbReference>
<feature type="signal peptide" evidence="3">
    <location>
        <begin position="1"/>
        <end position="37"/>
    </location>
</feature>
<dbReference type="EMBL" id="BMVC01000023">
    <property type="protein sequence ID" value="GHD15482.1"/>
    <property type="molecule type" value="Genomic_DNA"/>
</dbReference>
<evidence type="ECO:0000313" key="5">
    <source>
        <dbReference type="EMBL" id="GHD15482.1"/>
    </source>
</evidence>
<dbReference type="Gene3D" id="1.10.530.10">
    <property type="match status" value="1"/>
</dbReference>
<dbReference type="SUPFAM" id="SSF53955">
    <property type="entry name" value="Lysozyme-like"/>
    <property type="match status" value="1"/>
</dbReference>
<evidence type="ECO:0000256" key="3">
    <source>
        <dbReference type="SAM" id="SignalP"/>
    </source>
</evidence>
<dbReference type="Proteomes" id="UP000638353">
    <property type="component" value="Unassembled WGS sequence"/>
</dbReference>
<feature type="domain" description="Resuscitation-promoting factor core lysozyme-like" evidence="4">
    <location>
        <begin position="38"/>
        <end position="113"/>
    </location>
</feature>
<comment type="caution">
    <text evidence="5">The sequence shown here is derived from an EMBL/GenBank/DDBJ whole genome shotgun (WGS) entry which is preliminary data.</text>
</comment>
<protein>
    <recommendedName>
        <fullName evidence="4">Resuscitation-promoting factor core lysozyme-like domain-containing protein</fullName>
    </recommendedName>
</protein>
<organism evidence="5 6">
    <name type="scientific">Streptomyces finlayi</name>
    <dbReference type="NCBI Taxonomy" id="67296"/>
    <lineage>
        <taxon>Bacteria</taxon>
        <taxon>Bacillati</taxon>
        <taxon>Actinomycetota</taxon>
        <taxon>Actinomycetes</taxon>
        <taxon>Kitasatosporales</taxon>
        <taxon>Streptomycetaceae</taxon>
        <taxon>Streptomyces</taxon>
    </lineage>
</organism>
<comment type="similarity">
    <text evidence="1">Belongs to the transglycosylase family. Rpf subfamily.</text>
</comment>
<evidence type="ECO:0000256" key="2">
    <source>
        <dbReference type="ARBA" id="ARBA00022801"/>
    </source>
</evidence>
<dbReference type="Pfam" id="PF06737">
    <property type="entry name" value="Transglycosylas"/>
    <property type="match status" value="1"/>
</dbReference>